<feature type="compositionally biased region" description="Basic and acidic residues" evidence="1">
    <location>
        <begin position="135"/>
        <end position="146"/>
    </location>
</feature>
<dbReference type="SUPFAM" id="SSF53448">
    <property type="entry name" value="Nucleotide-diphospho-sugar transferases"/>
    <property type="match status" value="1"/>
</dbReference>
<evidence type="ECO:0000313" key="3">
    <source>
        <dbReference type="EMBL" id="NDW44243.1"/>
    </source>
</evidence>
<feature type="domain" description="Glycosyltransferase 2-like" evidence="2">
    <location>
        <begin position="9"/>
        <end position="143"/>
    </location>
</feature>
<dbReference type="Gene3D" id="3.90.550.10">
    <property type="entry name" value="Spore Coat Polysaccharide Biosynthesis Protein SpsA, Chain A"/>
    <property type="match status" value="1"/>
</dbReference>
<dbReference type="Pfam" id="PF00535">
    <property type="entry name" value="Glycos_transf_2"/>
    <property type="match status" value="1"/>
</dbReference>
<organism evidence="3">
    <name type="scientific">Ruegeria sp. PrR005</name>
    <dbReference type="NCBI Taxonomy" id="2706882"/>
    <lineage>
        <taxon>Bacteria</taxon>
        <taxon>Pseudomonadati</taxon>
        <taxon>Pseudomonadota</taxon>
        <taxon>Alphaproteobacteria</taxon>
        <taxon>Rhodobacterales</taxon>
        <taxon>Roseobacteraceae</taxon>
        <taxon>Ruegeria</taxon>
    </lineage>
</organism>
<gene>
    <name evidence="3" type="ORF">G0P99_04680</name>
</gene>
<comment type="caution">
    <text evidence="3">The sequence shown here is derived from an EMBL/GenBank/DDBJ whole genome shotgun (WGS) entry which is preliminary data.</text>
</comment>
<name>A0A6B2NMN0_9RHOB</name>
<accession>A0A6B2NMN0</accession>
<sequence>MSSPAQVTVLLAIRNGGTELEPQLDSYLDQTLKPACILASDDGSTDDSRAVFTRFAERARAAGVTCQLFDGPQRGPTANFLSLLARPGPDSTHVALSDQDDIWLPGKLEDAVARLSPHTGTPTLVGTRSWEWDPDSDRRQLSRPVPEPHDFRHALVQNYAGGNTMVLNRAGIDLIQSALPRIRDAAVHDWWLYQMVSGAGGTILLGETPHILYRQHHGNQIGANTGLDSKLRRFNAMLRGTYRGWNDLNVAALMATRDLLTPEARQILTRFDEARHGPLHKRLAMLHATGLHRKGHVNQATLWLAAMLGKI</sequence>
<dbReference type="AlphaFoldDB" id="A0A6B2NMN0"/>
<feature type="region of interest" description="Disordered" evidence="1">
    <location>
        <begin position="126"/>
        <end position="146"/>
    </location>
</feature>
<reference evidence="3" key="1">
    <citation type="submission" date="2020-02" db="EMBL/GenBank/DDBJ databases">
        <title>Delineation of the pyrene-degrading pathway in Roseobacter clade bacteria by genomic analysis.</title>
        <authorList>
            <person name="Zhou H."/>
            <person name="Wang H."/>
        </authorList>
    </citation>
    <scope>NUCLEOTIDE SEQUENCE</scope>
    <source>
        <strain evidence="3">PrR005</strain>
    </source>
</reference>
<proteinExistence type="predicted"/>
<keyword evidence="3" id="KW-0808">Transferase</keyword>
<evidence type="ECO:0000259" key="2">
    <source>
        <dbReference type="Pfam" id="PF00535"/>
    </source>
</evidence>
<dbReference type="EMBL" id="JAAGOX010000007">
    <property type="protein sequence ID" value="NDW44243.1"/>
    <property type="molecule type" value="Genomic_DNA"/>
</dbReference>
<dbReference type="InterPro" id="IPR001173">
    <property type="entry name" value="Glyco_trans_2-like"/>
</dbReference>
<dbReference type="GO" id="GO:0016740">
    <property type="term" value="F:transferase activity"/>
    <property type="evidence" value="ECO:0007669"/>
    <property type="project" value="UniProtKB-KW"/>
</dbReference>
<dbReference type="InterPro" id="IPR029044">
    <property type="entry name" value="Nucleotide-diphossugar_trans"/>
</dbReference>
<dbReference type="RefSeq" id="WP_164128212.1">
    <property type="nucleotide sequence ID" value="NZ_JAAGOX010000007.1"/>
</dbReference>
<protein>
    <submittedName>
        <fullName evidence="3">Glycosyltransferase</fullName>
    </submittedName>
</protein>
<evidence type="ECO:0000256" key="1">
    <source>
        <dbReference type="SAM" id="MobiDB-lite"/>
    </source>
</evidence>